<protein>
    <submittedName>
        <fullName evidence="5">Probable 28S ribosomal protein S25, mitochondrial</fullName>
    </submittedName>
</protein>
<accession>A0AA35QW05</accession>
<evidence type="ECO:0000256" key="3">
    <source>
        <dbReference type="ARBA" id="ARBA00023128"/>
    </source>
</evidence>
<keyword evidence="2 5" id="KW-0689">Ribosomal protein</keyword>
<sequence>MSSKLRPTYAFLKRLEFLSSGKLHLKDSVKAVTVTYNTHGVDSSGVRLSEVSGYFVSGAGDGRNVRLDVENKTPEQILSEFASVAGIPDHLARQAEREKTVVNSANFGNARLGRFCICEVAGQTPCPRHVPITNISHSWHNKDTSES</sequence>
<organism evidence="5 6">
    <name type="scientific">Geodia barretti</name>
    <name type="common">Barrett's horny sponge</name>
    <dbReference type="NCBI Taxonomy" id="519541"/>
    <lineage>
        <taxon>Eukaryota</taxon>
        <taxon>Metazoa</taxon>
        <taxon>Porifera</taxon>
        <taxon>Demospongiae</taxon>
        <taxon>Heteroscleromorpha</taxon>
        <taxon>Tetractinellida</taxon>
        <taxon>Astrophorina</taxon>
        <taxon>Geodiidae</taxon>
        <taxon>Geodia</taxon>
    </lineage>
</organism>
<comment type="caution">
    <text evidence="5">The sequence shown here is derived from an EMBL/GenBank/DDBJ whole genome shotgun (WGS) entry which is preliminary data.</text>
</comment>
<evidence type="ECO:0000313" key="5">
    <source>
        <dbReference type="EMBL" id="CAI7994094.1"/>
    </source>
</evidence>
<dbReference type="InterPro" id="IPR040049">
    <property type="entry name" value="Ribosomal_mS25/mL61"/>
</dbReference>
<gene>
    <name evidence="5" type="ORF">GBAR_LOCUS1378</name>
</gene>
<dbReference type="Proteomes" id="UP001174909">
    <property type="component" value="Unassembled WGS sequence"/>
</dbReference>
<evidence type="ECO:0000256" key="2">
    <source>
        <dbReference type="ARBA" id="ARBA00022980"/>
    </source>
</evidence>
<dbReference type="GO" id="GO:0003735">
    <property type="term" value="F:structural constituent of ribosome"/>
    <property type="evidence" value="ECO:0007669"/>
    <property type="project" value="InterPro"/>
</dbReference>
<dbReference type="GO" id="GO:0005840">
    <property type="term" value="C:ribosome"/>
    <property type="evidence" value="ECO:0007669"/>
    <property type="project" value="UniProtKB-KW"/>
</dbReference>
<dbReference type="GO" id="GO:0005739">
    <property type="term" value="C:mitochondrion"/>
    <property type="evidence" value="ECO:0007669"/>
    <property type="project" value="UniProtKB-SubCell"/>
</dbReference>
<dbReference type="AlphaFoldDB" id="A0AA35QW05"/>
<dbReference type="GO" id="GO:1990904">
    <property type="term" value="C:ribonucleoprotein complex"/>
    <property type="evidence" value="ECO:0007669"/>
    <property type="project" value="UniProtKB-KW"/>
</dbReference>
<reference evidence="5" key="1">
    <citation type="submission" date="2023-03" db="EMBL/GenBank/DDBJ databases">
        <authorList>
            <person name="Steffen K."/>
            <person name="Cardenas P."/>
        </authorList>
    </citation>
    <scope>NUCLEOTIDE SEQUENCE</scope>
</reference>
<keyword evidence="3" id="KW-0496">Mitochondrion</keyword>
<comment type="subcellular location">
    <subcellularLocation>
        <location evidence="1">Mitochondrion</location>
    </subcellularLocation>
</comment>
<dbReference type="PANTHER" id="PTHR13274">
    <property type="entry name" value="MITOCHONDRIAL RIBOSOMAL PROTEIN S25"/>
    <property type="match status" value="1"/>
</dbReference>
<evidence type="ECO:0000256" key="1">
    <source>
        <dbReference type="ARBA" id="ARBA00004173"/>
    </source>
</evidence>
<keyword evidence="4" id="KW-0687">Ribonucleoprotein</keyword>
<evidence type="ECO:0000256" key="4">
    <source>
        <dbReference type="ARBA" id="ARBA00023274"/>
    </source>
</evidence>
<keyword evidence="6" id="KW-1185">Reference proteome</keyword>
<name>A0AA35QW05_GEOBA</name>
<dbReference type="PANTHER" id="PTHR13274:SF2">
    <property type="entry name" value="SMALL RIBOSOMAL SUBUNIT PROTEIN MS25"/>
    <property type="match status" value="1"/>
</dbReference>
<dbReference type="EMBL" id="CASHTH010000206">
    <property type="protein sequence ID" value="CAI7994094.1"/>
    <property type="molecule type" value="Genomic_DNA"/>
</dbReference>
<proteinExistence type="predicted"/>
<evidence type="ECO:0000313" key="6">
    <source>
        <dbReference type="Proteomes" id="UP001174909"/>
    </source>
</evidence>